<organism evidence="1">
    <name type="scientific">Rhodopseudomonas palustris (strain BisA53)</name>
    <dbReference type="NCBI Taxonomy" id="316055"/>
    <lineage>
        <taxon>Bacteria</taxon>
        <taxon>Pseudomonadati</taxon>
        <taxon>Pseudomonadota</taxon>
        <taxon>Alphaproteobacteria</taxon>
        <taxon>Hyphomicrobiales</taxon>
        <taxon>Nitrobacteraceae</taxon>
        <taxon>Rhodopseudomonas</taxon>
    </lineage>
</organism>
<sequence>MSNGGHPLPAADDLSAQGLQDRPGRWLRDLFAPLDHLLVAGGDNRLALVPATRMNAYFCRPLPCPDSLEFSSSTATSISLRGYEAAGRARGALMQAAIRDGIEDAFDARIDAMRSELRGVLGLASDVDVVFSASGTDAQLQALYLGRALLGASPTTLVVAADQTGSGTVFTARGQHFGERTANDHKVTKGTRLDGLAQPVECIALSLRNDVGEIRCEAETDALVLQAVDRLVSRGDRVLLQAMDCSKLGWRAPSDALLRDIAKRWPHQVQVVIDACQMRLSRRRIARYLDDGFMVLLTGSKYFTGPPFCGALLLPPTITRRLAATEFDLGGLDAYNSTSDWPRAWRTARAQLPAKPNFGQWLRWETALDEITAYYAVPDEFRHRALSVLGDGIARMIAASPHLRLLPLPPIGDVEFDDEMALPTIFGFTLTRRGATLSLDNCKAIHRALAQTSNDVRDGLFASLACILGQPVEWRDAHGQSVAALRLCISARHVTDSWSADPAVAQTNLSRLLDQVAIAIIQIETLLQQPETATSEVPHGHSAH</sequence>
<dbReference type="SUPFAM" id="SSF53383">
    <property type="entry name" value="PLP-dependent transferases"/>
    <property type="match status" value="1"/>
</dbReference>
<accession>Q07H30</accession>
<name>Q07H30_RHOP5</name>
<dbReference type="EMBL" id="CP000463">
    <property type="protein sequence ID" value="ABJ08754.1"/>
    <property type="molecule type" value="Genomic_DNA"/>
</dbReference>
<dbReference type="HOGENOM" id="CLU_024499_0_0_5"/>
<dbReference type="InterPro" id="IPR015421">
    <property type="entry name" value="PyrdxlP-dep_Trfase_major"/>
</dbReference>
<dbReference type="AlphaFoldDB" id="Q07H30"/>
<dbReference type="InterPro" id="IPR015424">
    <property type="entry name" value="PyrdxlP-dep_Trfase"/>
</dbReference>
<dbReference type="STRING" id="316055.RPE_4835"/>
<reference evidence="1" key="1">
    <citation type="submission" date="2006-09" db="EMBL/GenBank/DDBJ databases">
        <title>Complete sequence of Rhodopseudomonas palustris BisA53.</title>
        <authorList>
            <consortium name="US DOE Joint Genome Institute"/>
            <person name="Copeland A."/>
            <person name="Lucas S."/>
            <person name="Lapidus A."/>
            <person name="Barry K."/>
            <person name="Detter J.C."/>
            <person name="Glavina del Rio T."/>
            <person name="Hammon N."/>
            <person name="Israni S."/>
            <person name="Dalin E."/>
            <person name="Tice H."/>
            <person name="Pitluck S."/>
            <person name="Chain P."/>
            <person name="Malfatti S."/>
            <person name="Shin M."/>
            <person name="Vergez L."/>
            <person name="Schmutz J."/>
            <person name="Larimer F."/>
            <person name="Land M."/>
            <person name="Hauser L."/>
            <person name="Pelletier D.A."/>
            <person name="Kyrpides N."/>
            <person name="Kim E."/>
            <person name="Harwood C.S."/>
            <person name="Oda Y."/>
            <person name="Richardson P."/>
        </authorList>
    </citation>
    <scope>NUCLEOTIDE SEQUENCE [LARGE SCALE GENOMIC DNA]</scope>
    <source>
        <strain evidence="1">BisA53</strain>
    </source>
</reference>
<gene>
    <name evidence="1" type="ordered locus">RPE_4835</name>
</gene>
<dbReference type="Gene3D" id="3.40.640.10">
    <property type="entry name" value="Type I PLP-dependent aspartate aminotransferase-like (Major domain)"/>
    <property type="match status" value="1"/>
</dbReference>
<dbReference type="OrthoDB" id="8556864at2"/>
<dbReference type="eggNOG" id="COG0520">
    <property type="taxonomic scope" value="Bacteria"/>
</dbReference>
<dbReference type="KEGG" id="rpe:RPE_4835"/>
<proteinExistence type="predicted"/>
<evidence type="ECO:0000313" key="1">
    <source>
        <dbReference type="EMBL" id="ABJ08754.1"/>
    </source>
</evidence>
<protein>
    <submittedName>
        <fullName evidence="1">Uncharacterized protein</fullName>
    </submittedName>
</protein>